<feature type="compositionally biased region" description="Polar residues" evidence="1">
    <location>
        <begin position="431"/>
        <end position="449"/>
    </location>
</feature>
<name>A0AA38X6I3_9EURO</name>
<organism evidence="3 4">
    <name type="scientific">Cladophialophora chaetospira</name>
    <dbReference type="NCBI Taxonomy" id="386627"/>
    <lineage>
        <taxon>Eukaryota</taxon>
        <taxon>Fungi</taxon>
        <taxon>Dikarya</taxon>
        <taxon>Ascomycota</taxon>
        <taxon>Pezizomycotina</taxon>
        <taxon>Eurotiomycetes</taxon>
        <taxon>Chaetothyriomycetidae</taxon>
        <taxon>Chaetothyriales</taxon>
        <taxon>Herpotrichiellaceae</taxon>
        <taxon>Cladophialophora</taxon>
    </lineage>
</organism>
<evidence type="ECO:0000313" key="3">
    <source>
        <dbReference type="EMBL" id="KAJ9607757.1"/>
    </source>
</evidence>
<dbReference type="InterPro" id="IPR011598">
    <property type="entry name" value="bHLH_dom"/>
</dbReference>
<evidence type="ECO:0000256" key="1">
    <source>
        <dbReference type="SAM" id="MobiDB-lite"/>
    </source>
</evidence>
<proteinExistence type="predicted"/>
<feature type="compositionally biased region" description="Low complexity" evidence="1">
    <location>
        <begin position="410"/>
        <end position="430"/>
    </location>
</feature>
<dbReference type="PANTHER" id="PTHR46266">
    <property type="entry name" value="TRANSCRIPTION FACTOR TT8"/>
    <property type="match status" value="1"/>
</dbReference>
<dbReference type="Pfam" id="PF00010">
    <property type="entry name" value="HLH"/>
    <property type="match status" value="1"/>
</dbReference>
<protein>
    <recommendedName>
        <fullName evidence="2">BHLH domain-containing protein</fullName>
    </recommendedName>
</protein>
<gene>
    <name evidence="3" type="ORF">H2200_007835</name>
</gene>
<dbReference type="PANTHER" id="PTHR46266:SF4">
    <property type="entry name" value="TRANSCRIPTION FACTOR TT8"/>
    <property type="match status" value="1"/>
</dbReference>
<dbReference type="GO" id="GO:0046983">
    <property type="term" value="F:protein dimerization activity"/>
    <property type="evidence" value="ECO:0007669"/>
    <property type="project" value="InterPro"/>
</dbReference>
<evidence type="ECO:0000259" key="2">
    <source>
        <dbReference type="PROSITE" id="PS50888"/>
    </source>
</evidence>
<dbReference type="Proteomes" id="UP001172673">
    <property type="component" value="Unassembled WGS sequence"/>
</dbReference>
<feature type="region of interest" description="Disordered" evidence="1">
    <location>
        <begin position="410"/>
        <end position="463"/>
    </location>
</feature>
<feature type="region of interest" description="Disordered" evidence="1">
    <location>
        <begin position="519"/>
        <end position="558"/>
    </location>
</feature>
<dbReference type="SUPFAM" id="SSF47459">
    <property type="entry name" value="HLH, helix-loop-helix DNA-binding domain"/>
    <property type="match status" value="1"/>
</dbReference>
<keyword evidence="4" id="KW-1185">Reference proteome</keyword>
<comment type="caution">
    <text evidence="3">The sequence shown here is derived from an EMBL/GenBank/DDBJ whole genome shotgun (WGS) entry which is preliminary data.</text>
</comment>
<reference evidence="3" key="1">
    <citation type="submission" date="2022-10" db="EMBL/GenBank/DDBJ databases">
        <title>Culturing micro-colonial fungi from biological soil crusts in the Mojave desert and describing Neophaeococcomyces mojavensis, and introducing the new genera and species Taxawa tesnikishii.</title>
        <authorList>
            <person name="Kurbessoian T."/>
            <person name="Stajich J.E."/>
        </authorList>
    </citation>
    <scope>NUCLEOTIDE SEQUENCE</scope>
    <source>
        <strain evidence="3">TK_41</strain>
    </source>
</reference>
<dbReference type="InterPro" id="IPR036638">
    <property type="entry name" value="HLH_DNA-bd_sf"/>
</dbReference>
<dbReference type="AlphaFoldDB" id="A0AA38X6I3"/>
<feature type="region of interest" description="Disordered" evidence="1">
    <location>
        <begin position="484"/>
        <end position="503"/>
    </location>
</feature>
<sequence length="558" mass="58985">MPRPKPPPTPAGSTDLTASELKHSQATDMESIFALPPPAMRSEIPPRPYTAKSPETRERSGGVLTQGSPPISPQDKPLNGSPRPKRTASGAVKGVVDNKSANADPENAYELPPPPSRARKIIQMKPKGPTTHKSSPASDADYVPPGTSVTTSTTAPPSSNKATVAASSATAASTTPSSKRKQPSASSAAGRKIARKTAHSIIERRRRSKMNEEFGVLKDMIPACEGVEMHKLAILQAGIEYLRYLEGCVSQLKAENAKLGGKMRSPSDSRMQIDHAQVDEDFDDEEEEDEQDDDDEQDDFVDDVPEAAAPPAKLRSHRHGTSGANEWTLRDSRKSSVASFSGSSAHPSPYLHSQQDDRIGTKRRSVLPGRGPSYTASPPLAGMVSSTTPTPTLLSPAFNSIHFSPELARTQTNSSVGQSTSGSLSTGGSSWRSVNHPGSATGSISNPSPGMQPLPSPKAALGLPLAQPPVTSLQLPPQYNAAVQRERDFSNRSPSAVSDASGNAEATASAALMMLTNEWRGGGRPDHVGVPPHGAIGGRRDEKEHTGKGMSVRDLLSS</sequence>
<feature type="compositionally biased region" description="Acidic residues" evidence="1">
    <location>
        <begin position="280"/>
        <end position="305"/>
    </location>
</feature>
<feature type="region of interest" description="Disordered" evidence="1">
    <location>
        <begin position="1"/>
        <end position="213"/>
    </location>
</feature>
<accession>A0AA38X6I3</accession>
<dbReference type="Gene3D" id="4.10.280.10">
    <property type="entry name" value="Helix-loop-helix DNA-binding domain"/>
    <property type="match status" value="1"/>
</dbReference>
<feature type="compositionally biased region" description="Basic residues" evidence="1">
    <location>
        <begin position="192"/>
        <end position="208"/>
    </location>
</feature>
<evidence type="ECO:0000313" key="4">
    <source>
        <dbReference type="Proteomes" id="UP001172673"/>
    </source>
</evidence>
<feature type="compositionally biased region" description="Pro residues" evidence="1">
    <location>
        <begin position="1"/>
        <end position="10"/>
    </location>
</feature>
<dbReference type="SMART" id="SM00353">
    <property type="entry name" value="HLH"/>
    <property type="match status" value="1"/>
</dbReference>
<feature type="compositionally biased region" description="Basic and acidic residues" evidence="1">
    <location>
        <begin position="538"/>
        <end position="547"/>
    </location>
</feature>
<dbReference type="EMBL" id="JAPDRK010000011">
    <property type="protein sequence ID" value="KAJ9607757.1"/>
    <property type="molecule type" value="Genomic_DNA"/>
</dbReference>
<dbReference type="PROSITE" id="PS50888">
    <property type="entry name" value="BHLH"/>
    <property type="match status" value="1"/>
</dbReference>
<feature type="domain" description="BHLH" evidence="2">
    <location>
        <begin position="194"/>
        <end position="245"/>
    </location>
</feature>
<feature type="compositionally biased region" description="Low complexity" evidence="1">
    <location>
        <begin position="335"/>
        <end position="348"/>
    </location>
</feature>
<feature type="compositionally biased region" description="Low complexity" evidence="1">
    <location>
        <begin position="144"/>
        <end position="177"/>
    </location>
</feature>
<feature type="region of interest" description="Disordered" evidence="1">
    <location>
        <begin position="280"/>
        <end position="388"/>
    </location>
</feature>